<dbReference type="PANTHER" id="PTHR43591">
    <property type="entry name" value="METHYLTRANSFERASE"/>
    <property type="match status" value="1"/>
</dbReference>
<evidence type="ECO:0000313" key="5">
    <source>
        <dbReference type="EMBL" id="SFL61112.1"/>
    </source>
</evidence>
<organism evidence="5 6">
    <name type="scientific">Halogranum rubrum</name>
    <dbReference type="NCBI Taxonomy" id="553466"/>
    <lineage>
        <taxon>Archaea</taxon>
        <taxon>Methanobacteriati</taxon>
        <taxon>Methanobacteriota</taxon>
        <taxon>Stenosarchaea group</taxon>
        <taxon>Halobacteria</taxon>
        <taxon>Halobacteriales</taxon>
        <taxon>Haloferacaceae</taxon>
    </lineage>
</organism>
<evidence type="ECO:0000259" key="4">
    <source>
        <dbReference type="Pfam" id="PF08241"/>
    </source>
</evidence>
<evidence type="ECO:0000313" key="6">
    <source>
        <dbReference type="Proteomes" id="UP000199607"/>
    </source>
</evidence>
<dbReference type="InterPro" id="IPR013216">
    <property type="entry name" value="Methyltransf_11"/>
</dbReference>
<dbReference type="GO" id="GO:0008757">
    <property type="term" value="F:S-adenosylmethionine-dependent methyltransferase activity"/>
    <property type="evidence" value="ECO:0007669"/>
    <property type="project" value="InterPro"/>
</dbReference>
<evidence type="ECO:0000256" key="1">
    <source>
        <dbReference type="ARBA" id="ARBA00022603"/>
    </source>
</evidence>
<accession>A0A1I4J3D0</accession>
<evidence type="ECO:0000256" key="3">
    <source>
        <dbReference type="ARBA" id="ARBA00022691"/>
    </source>
</evidence>
<dbReference type="CDD" id="cd02440">
    <property type="entry name" value="AdoMet_MTases"/>
    <property type="match status" value="1"/>
</dbReference>
<keyword evidence="3" id="KW-0949">S-adenosyl-L-methionine</keyword>
<keyword evidence="6" id="KW-1185">Reference proteome</keyword>
<sequence>MGFHTFDIDRAANLDDPGRYRFCSREELLSLLDPDSTMVVADLGSGTGFYTDDVAPYVDTCYAVDVQSEMHDLYREKGLPETVETVTADVSDLPFDDDALDAAFSTMTYHEYASDESLAELARVLRPGGRLVTVDWSADGEGNDGPPREERFSLGDAVSALADAGFTVARAETRRETFVCVARRGE</sequence>
<proteinExistence type="predicted"/>
<dbReference type="AlphaFoldDB" id="A0A1I4J3D0"/>
<reference evidence="6" key="1">
    <citation type="submission" date="2016-10" db="EMBL/GenBank/DDBJ databases">
        <authorList>
            <person name="Varghese N."/>
            <person name="Submissions S."/>
        </authorList>
    </citation>
    <scope>NUCLEOTIDE SEQUENCE [LARGE SCALE GENOMIC DNA]</scope>
    <source>
        <strain evidence="6">CGMCC 1.7738</strain>
    </source>
</reference>
<gene>
    <name evidence="5" type="ORF">SAMN04487950_4368</name>
</gene>
<dbReference type="STRING" id="553466.SAMN04487950_4368"/>
<dbReference type="SUPFAM" id="SSF53335">
    <property type="entry name" value="S-adenosyl-L-methionine-dependent methyltransferases"/>
    <property type="match status" value="1"/>
</dbReference>
<feature type="domain" description="Methyltransferase type 11" evidence="4">
    <location>
        <begin position="42"/>
        <end position="132"/>
    </location>
</feature>
<dbReference type="RefSeq" id="WP_089872417.1">
    <property type="nucleotide sequence ID" value="NZ_FOTC01000009.1"/>
</dbReference>
<dbReference type="PROSITE" id="PS01184">
    <property type="entry name" value="UBIE_2"/>
    <property type="match status" value="1"/>
</dbReference>
<keyword evidence="1 5" id="KW-0489">Methyltransferase</keyword>
<protein>
    <submittedName>
        <fullName evidence="5">Methyltransferase domain-containing protein</fullName>
    </submittedName>
</protein>
<dbReference type="Proteomes" id="UP000199607">
    <property type="component" value="Unassembled WGS sequence"/>
</dbReference>
<keyword evidence="2 5" id="KW-0808">Transferase</keyword>
<dbReference type="EMBL" id="FOTC01000009">
    <property type="protein sequence ID" value="SFL61112.1"/>
    <property type="molecule type" value="Genomic_DNA"/>
</dbReference>
<dbReference type="InterPro" id="IPR029063">
    <property type="entry name" value="SAM-dependent_MTases_sf"/>
</dbReference>
<dbReference type="PANTHER" id="PTHR43591:SF110">
    <property type="entry name" value="RHODANESE DOMAIN-CONTAINING PROTEIN"/>
    <property type="match status" value="1"/>
</dbReference>
<evidence type="ECO:0000256" key="2">
    <source>
        <dbReference type="ARBA" id="ARBA00022679"/>
    </source>
</evidence>
<dbReference type="GO" id="GO:0032259">
    <property type="term" value="P:methylation"/>
    <property type="evidence" value="ECO:0007669"/>
    <property type="project" value="UniProtKB-KW"/>
</dbReference>
<name>A0A1I4J3D0_9EURY</name>
<dbReference type="InterPro" id="IPR023576">
    <property type="entry name" value="UbiE/COQ5_MeTrFase_CS"/>
</dbReference>
<dbReference type="Pfam" id="PF08241">
    <property type="entry name" value="Methyltransf_11"/>
    <property type="match status" value="1"/>
</dbReference>
<dbReference type="Gene3D" id="3.40.50.150">
    <property type="entry name" value="Vaccinia Virus protein VP39"/>
    <property type="match status" value="1"/>
</dbReference>